<keyword evidence="1" id="KW-0175">Coiled coil</keyword>
<dbReference type="EMBL" id="HE575318">
    <property type="protein sequence ID" value="CCC90560.1"/>
    <property type="molecule type" value="Genomic_DNA"/>
</dbReference>
<name>G0UN01_TRYCI</name>
<dbReference type="SMART" id="SM00015">
    <property type="entry name" value="IQ"/>
    <property type="match status" value="5"/>
</dbReference>
<dbReference type="AlphaFoldDB" id="G0UN01"/>
<proteinExistence type="predicted"/>
<reference evidence="3" key="1">
    <citation type="journal article" date="2012" name="Proc. Natl. Acad. Sci. U.S.A.">
        <title>Antigenic diversity is generated by distinct evolutionary mechanisms in African trypanosome species.</title>
        <authorList>
            <person name="Jackson A.P."/>
            <person name="Berry A."/>
            <person name="Aslett M."/>
            <person name="Allison H.C."/>
            <person name="Burton P."/>
            <person name="Vavrova-Anderson J."/>
            <person name="Brown R."/>
            <person name="Browne H."/>
            <person name="Corton N."/>
            <person name="Hauser H."/>
            <person name="Gamble J."/>
            <person name="Gilderthorp R."/>
            <person name="Marcello L."/>
            <person name="McQuillan J."/>
            <person name="Otto T.D."/>
            <person name="Quail M.A."/>
            <person name="Sanders M.J."/>
            <person name="van Tonder A."/>
            <person name="Ginger M.L."/>
            <person name="Field M.C."/>
            <person name="Barry J.D."/>
            <person name="Hertz-Fowler C."/>
            <person name="Berriman M."/>
        </authorList>
    </citation>
    <scope>NUCLEOTIDE SEQUENCE</scope>
    <source>
        <strain evidence="3">IL3000</strain>
    </source>
</reference>
<protein>
    <submittedName>
        <fullName evidence="3">Uncharacterized protein TCIL3000_5_2720</fullName>
    </submittedName>
</protein>
<sequence length="748" mass="88542">MPGGENLPPLFPPATALVSIHRPACGRYSTGTATLSLPPCRVDSPRWTSSGRVGSRRRGSAQLRITGDIAMATQLPSTEMRRQTIYDRKRCVAAVATRVQALVDRFQEQLKNYGVFQTSHAEDAYSSHKLQIEYIGDDVNESLSRLVDTASAQAVRRHFDDPFLSNLERTASQYGMTLQRTEERKRMTTISRDDLESQRGGLYNRDKFGLCVELWLRESDIVNKEAVRQERMFYQSERVKSERAERRKRLDTLNRELDSLQDAERWAPTPETEGKGSYEREESPMVQSELILQQKILWEKFVAGENKSVHQLRTERRFKEDQLSTRPASEVGLHSWVEQGRPGNTHRHEEAAVKIQCAYRCYCSRQKAAIKRYTRQLIFVECLQNEEMKCTWESTLSVHEQPSHQSSTVSLLIPATKVISEKLAALALKRRSRKLRELERQRQIERYAATTIQRVYRGYRGRVWAKLMRLGDPEVILMEARLATYALLVQARWRGRQVRVELERKQAAAMVIQRIVRSKAARQLLRRKRRAKLREIEHFTRQYHIQIIIRFIQKCVARRKEYMSTRMNELLLIQRIGRGRNGRSILEKKHNRICAARLFVASHLQRRYRGFRGRHTAQQAREHRHRQMEEMQRDDAARTIQRCWRFARAYVLEKSRRIKMENERLYRELRKRRRTKMAIRRMEIAALKIQHWYCNHRYVRMVRAMQREKHDRMIQEESAERIKRFYRMQKYRKSRQGLQEGAFSSPTK</sequence>
<dbReference type="PROSITE" id="PS50096">
    <property type="entry name" value="IQ"/>
    <property type="match status" value="3"/>
</dbReference>
<evidence type="ECO:0000256" key="2">
    <source>
        <dbReference type="SAM" id="MobiDB-lite"/>
    </source>
</evidence>
<accession>G0UN01</accession>
<organism evidence="3">
    <name type="scientific">Trypanosoma congolense (strain IL3000)</name>
    <dbReference type="NCBI Taxonomy" id="1068625"/>
    <lineage>
        <taxon>Eukaryota</taxon>
        <taxon>Discoba</taxon>
        <taxon>Euglenozoa</taxon>
        <taxon>Kinetoplastea</taxon>
        <taxon>Metakinetoplastina</taxon>
        <taxon>Trypanosomatida</taxon>
        <taxon>Trypanosomatidae</taxon>
        <taxon>Trypanosoma</taxon>
        <taxon>Nannomonas</taxon>
    </lineage>
</organism>
<feature type="compositionally biased region" description="Basic and acidic residues" evidence="2">
    <location>
        <begin position="272"/>
        <end position="283"/>
    </location>
</feature>
<gene>
    <name evidence="3" type="ORF">TCIL3000_5_2720</name>
</gene>
<evidence type="ECO:0000313" key="3">
    <source>
        <dbReference type="EMBL" id="CCC90560.1"/>
    </source>
</evidence>
<evidence type="ECO:0000256" key="1">
    <source>
        <dbReference type="SAM" id="Coils"/>
    </source>
</evidence>
<feature type="coiled-coil region" evidence="1">
    <location>
        <begin position="164"/>
        <end position="198"/>
    </location>
</feature>
<dbReference type="VEuPathDB" id="TriTrypDB:TcIL3000_5_2720"/>
<feature type="region of interest" description="Disordered" evidence="2">
    <location>
        <begin position="260"/>
        <end position="283"/>
    </location>
</feature>
<dbReference type="InterPro" id="IPR000048">
    <property type="entry name" value="IQ_motif_EF-hand-BS"/>
</dbReference>